<protein>
    <recommendedName>
        <fullName evidence="8">Hydrogenase expression/formation protein HupD</fullName>
    </recommendedName>
</protein>
<dbReference type="GO" id="GO:0046872">
    <property type="term" value="F:metal ion binding"/>
    <property type="evidence" value="ECO:0007669"/>
    <property type="project" value="UniProtKB-KW"/>
</dbReference>
<dbReference type="SUPFAM" id="SSF53163">
    <property type="entry name" value="HybD-like"/>
    <property type="match status" value="1"/>
</dbReference>
<dbReference type="AlphaFoldDB" id="A0A1G8B167"/>
<dbReference type="EMBL" id="FNCV01000005">
    <property type="protein sequence ID" value="SDH26865.1"/>
    <property type="molecule type" value="Genomic_DNA"/>
</dbReference>
<comment type="function">
    <text evidence="7">Not known. Could be involved in the processing of hydrogenase.</text>
</comment>
<evidence type="ECO:0000256" key="9">
    <source>
        <dbReference type="PIRSR" id="PIRSR604419-1"/>
    </source>
</evidence>
<keyword evidence="5" id="KW-0064">Aspartyl protease</keyword>
<keyword evidence="11" id="KW-1185">Reference proteome</keyword>
<dbReference type="NCBIfam" id="TIGR00072">
    <property type="entry name" value="hydrog_prot"/>
    <property type="match status" value="1"/>
</dbReference>
<organism evidence="10 11">
    <name type="scientific">Roseospirillum parvum</name>
    <dbReference type="NCBI Taxonomy" id="83401"/>
    <lineage>
        <taxon>Bacteria</taxon>
        <taxon>Pseudomonadati</taxon>
        <taxon>Pseudomonadota</taxon>
        <taxon>Alphaproteobacteria</taxon>
        <taxon>Rhodospirillales</taxon>
        <taxon>Rhodospirillaceae</taxon>
        <taxon>Roseospirillum</taxon>
    </lineage>
</organism>
<sequence length="203" mass="20897">MTDPASPDTAGPTLVLGIGNLLWADEGFGVRVVEALAEGWTFDDPEVTVMDGGTQGLYLVQYVTEARNLLVVDAVDYGRPPGDTVIVRGAEVPRFAGLRKLSLHQTGFQEVMAAAELLGGGPERVTLIGVQAGDLETWGGPLTPPVRARLAPTVDLVLAELATWGITARQTTGAAPELLAPGLGLAAWEAHPTGPTGPAGGAG</sequence>
<evidence type="ECO:0000256" key="6">
    <source>
        <dbReference type="ARBA" id="ARBA00022801"/>
    </source>
</evidence>
<dbReference type="Gene3D" id="3.40.50.1450">
    <property type="entry name" value="HybD-like"/>
    <property type="match status" value="1"/>
</dbReference>
<keyword evidence="4 9" id="KW-0479">Metal-binding</keyword>
<evidence type="ECO:0000256" key="1">
    <source>
        <dbReference type="ARBA" id="ARBA00006814"/>
    </source>
</evidence>
<comment type="similarity">
    <text evidence="1">Belongs to the peptidase A31 family.</text>
</comment>
<dbReference type="Pfam" id="PF01750">
    <property type="entry name" value="HycI"/>
    <property type="match status" value="1"/>
</dbReference>
<dbReference type="NCBIfam" id="TIGR00140">
    <property type="entry name" value="hupD"/>
    <property type="match status" value="1"/>
</dbReference>
<evidence type="ECO:0000313" key="11">
    <source>
        <dbReference type="Proteomes" id="UP000217076"/>
    </source>
</evidence>
<dbReference type="InterPro" id="IPR000671">
    <property type="entry name" value="Peptidase_A31"/>
</dbReference>
<accession>A0A1G8B167</accession>
<evidence type="ECO:0000256" key="2">
    <source>
        <dbReference type="ARBA" id="ARBA00022596"/>
    </source>
</evidence>
<evidence type="ECO:0000256" key="8">
    <source>
        <dbReference type="ARBA" id="ARBA00067626"/>
    </source>
</evidence>
<evidence type="ECO:0000313" key="10">
    <source>
        <dbReference type="EMBL" id="SDH26865.1"/>
    </source>
</evidence>
<dbReference type="STRING" id="83401.SAMN05421742_105172"/>
<dbReference type="InterPro" id="IPR004419">
    <property type="entry name" value="Pept_A31_hyd_express"/>
</dbReference>
<dbReference type="PANTHER" id="PTHR30302:SF1">
    <property type="entry name" value="HYDROGENASE 2 MATURATION PROTEASE"/>
    <property type="match status" value="1"/>
</dbReference>
<name>A0A1G8B167_9PROT</name>
<dbReference type="Proteomes" id="UP000217076">
    <property type="component" value="Unassembled WGS sequence"/>
</dbReference>
<keyword evidence="3 10" id="KW-0645">Protease</keyword>
<reference evidence="11" key="1">
    <citation type="submission" date="2016-10" db="EMBL/GenBank/DDBJ databases">
        <authorList>
            <person name="Varghese N."/>
            <person name="Submissions S."/>
        </authorList>
    </citation>
    <scope>NUCLEOTIDE SEQUENCE [LARGE SCALE GENOMIC DNA]</scope>
    <source>
        <strain evidence="11">930I</strain>
    </source>
</reference>
<feature type="binding site" evidence="9">
    <location>
        <position position="26"/>
    </location>
    <ligand>
        <name>Ni(2+)</name>
        <dbReference type="ChEBI" id="CHEBI:49786"/>
    </ligand>
</feature>
<dbReference type="GO" id="GO:0008047">
    <property type="term" value="F:enzyme activator activity"/>
    <property type="evidence" value="ECO:0007669"/>
    <property type="project" value="InterPro"/>
</dbReference>
<dbReference type="PANTHER" id="PTHR30302">
    <property type="entry name" value="HYDROGENASE 1 MATURATION PROTEASE"/>
    <property type="match status" value="1"/>
</dbReference>
<evidence type="ECO:0000256" key="4">
    <source>
        <dbReference type="ARBA" id="ARBA00022723"/>
    </source>
</evidence>
<dbReference type="PRINTS" id="PR00446">
    <property type="entry name" value="HYDRGNUPTAKE"/>
</dbReference>
<dbReference type="GO" id="GO:0004190">
    <property type="term" value="F:aspartic-type endopeptidase activity"/>
    <property type="evidence" value="ECO:0007669"/>
    <property type="project" value="UniProtKB-KW"/>
</dbReference>
<feature type="binding site" evidence="9">
    <location>
        <position position="73"/>
    </location>
    <ligand>
        <name>Ni(2+)</name>
        <dbReference type="ChEBI" id="CHEBI:49786"/>
    </ligand>
</feature>
<dbReference type="InterPro" id="IPR023430">
    <property type="entry name" value="Pept_HybD-like_dom_sf"/>
</dbReference>
<keyword evidence="6" id="KW-0378">Hydrolase</keyword>
<evidence type="ECO:0000256" key="3">
    <source>
        <dbReference type="ARBA" id="ARBA00022670"/>
    </source>
</evidence>
<dbReference type="FunFam" id="3.40.50.1450:FF:000002">
    <property type="entry name" value="Hydrogenase 1 maturation protease"/>
    <property type="match status" value="1"/>
</dbReference>
<dbReference type="OrthoDB" id="9792731at2"/>
<evidence type="ECO:0000256" key="7">
    <source>
        <dbReference type="ARBA" id="ARBA00058324"/>
    </source>
</evidence>
<dbReference type="RefSeq" id="WP_092618830.1">
    <property type="nucleotide sequence ID" value="NZ_FNCV01000005.1"/>
</dbReference>
<dbReference type="GO" id="GO:0016485">
    <property type="term" value="P:protein processing"/>
    <property type="evidence" value="ECO:0007669"/>
    <property type="project" value="InterPro"/>
</dbReference>
<evidence type="ECO:0000256" key="5">
    <source>
        <dbReference type="ARBA" id="ARBA00022750"/>
    </source>
</evidence>
<proteinExistence type="inferred from homology"/>
<keyword evidence="2 9" id="KW-0533">Nickel</keyword>
<dbReference type="CDD" id="cd06062">
    <property type="entry name" value="H2MP_MemB-H2up"/>
    <property type="match status" value="1"/>
</dbReference>
<feature type="binding site" evidence="9">
    <location>
        <position position="104"/>
    </location>
    <ligand>
        <name>Ni(2+)</name>
        <dbReference type="ChEBI" id="CHEBI:49786"/>
    </ligand>
</feature>
<gene>
    <name evidence="10" type="ORF">SAMN05421742_105172</name>
</gene>